<dbReference type="HOGENOM" id="CLU_022669_1_0_1"/>
<evidence type="ECO:0000256" key="1">
    <source>
        <dbReference type="ARBA" id="ARBA00004496"/>
    </source>
</evidence>
<dbReference type="eggNOG" id="KOG2343">
    <property type="taxonomic scope" value="Eukaryota"/>
</dbReference>
<feature type="domain" description="NAA35-like TPR repeats" evidence="5">
    <location>
        <begin position="305"/>
        <end position="635"/>
    </location>
</feature>
<dbReference type="InterPro" id="IPR057983">
    <property type="entry name" value="NAA35-like_N"/>
</dbReference>
<evidence type="ECO:0000256" key="2">
    <source>
        <dbReference type="ARBA" id="ARBA00006289"/>
    </source>
</evidence>
<dbReference type="OMA" id="QMEWIVQ"/>
<dbReference type="Pfam" id="PF25789">
    <property type="entry name" value="TPR_NAA35"/>
    <property type="match status" value="1"/>
</dbReference>
<dbReference type="KEGG" id="tpf:TPHA_0E02000"/>
<dbReference type="GO" id="GO:0016236">
    <property type="term" value="P:macroautophagy"/>
    <property type="evidence" value="ECO:0007669"/>
    <property type="project" value="EnsemblFungi"/>
</dbReference>
<evidence type="ECO:0000259" key="4">
    <source>
        <dbReference type="Pfam" id="PF04112"/>
    </source>
</evidence>
<protein>
    <recommendedName>
        <fullName evidence="8">Mak10 subunit, NatC N(Alpha)-terminal acetyltransferase</fullName>
    </recommendedName>
</protein>
<dbReference type="STRING" id="1071381.G8BTR4"/>
<dbReference type="GO" id="GO:0004596">
    <property type="term" value="F:protein-N-terminal amino-acid acetyltransferase activity"/>
    <property type="evidence" value="ECO:0007669"/>
    <property type="project" value="EnsemblFungi"/>
</dbReference>
<dbReference type="GO" id="GO:0031417">
    <property type="term" value="C:NatC complex"/>
    <property type="evidence" value="ECO:0007669"/>
    <property type="project" value="EnsemblFungi"/>
</dbReference>
<dbReference type="AlphaFoldDB" id="G8BTR4"/>
<dbReference type="InterPro" id="IPR007244">
    <property type="entry name" value="Naa35_N"/>
</dbReference>
<gene>
    <name evidence="6" type="primary">TPHA0E02000</name>
    <name evidence="6" type="ordered locus">TPHA_0E02000</name>
</gene>
<feature type="domain" description="NAA35-like N-terminal" evidence="4">
    <location>
        <begin position="29"/>
        <end position="187"/>
    </location>
</feature>
<dbReference type="RefSeq" id="XP_003685726.1">
    <property type="nucleotide sequence ID" value="XM_003685678.1"/>
</dbReference>
<comment type="similarity">
    <text evidence="2">Belongs to the MAK10 family.</text>
</comment>
<proteinExistence type="inferred from homology"/>
<dbReference type="Proteomes" id="UP000005666">
    <property type="component" value="Chromosome 5"/>
</dbReference>
<evidence type="ECO:0000256" key="3">
    <source>
        <dbReference type="ARBA" id="ARBA00022490"/>
    </source>
</evidence>
<evidence type="ECO:0000313" key="6">
    <source>
        <dbReference type="EMBL" id="CCE63292.1"/>
    </source>
</evidence>
<comment type="subcellular location">
    <subcellularLocation>
        <location evidence="1">Cytoplasm</location>
    </subcellularLocation>
</comment>
<evidence type="ECO:0000313" key="7">
    <source>
        <dbReference type="Proteomes" id="UP000005666"/>
    </source>
</evidence>
<dbReference type="PANTHER" id="PTHR21373">
    <property type="entry name" value="GLUCOSE REPRESSIBLE PROTEIN MAK10"/>
    <property type="match status" value="1"/>
</dbReference>
<dbReference type="OrthoDB" id="269405at2759"/>
<accession>G8BTR4</accession>
<organism evidence="6 7">
    <name type="scientific">Tetrapisispora phaffii (strain ATCC 24235 / CBS 4417 / NBRC 1672 / NRRL Y-8282 / UCD 70-5)</name>
    <name type="common">Yeast</name>
    <name type="synonym">Fabospora phaffii</name>
    <dbReference type="NCBI Taxonomy" id="1071381"/>
    <lineage>
        <taxon>Eukaryota</taxon>
        <taxon>Fungi</taxon>
        <taxon>Dikarya</taxon>
        <taxon>Ascomycota</taxon>
        <taxon>Saccharomycotina</taxon>
        <taxon>Saccharomycetes</taxon>
        <taxon>Saccharomycetales</taxon>
        <taxon>Saccharomycetaceae</taxon>
        <taxon>Tetrapisispora</taxon>
    </lineage>
</organism>
<evidence type="ECO:0000259" key="5">
    <source>
        <dbReference type="Pfam" id="PF25789"/>
    </source>
</evidence>
<dbReference type="EMBL" id="HE612860">
    <property type="protein sequence ID" value="CCE63292.1"/>
    <property type="molecule type" value="Genomic_DNA"/>
</dbReference>
<name>G8BTR4_TETPH</name>
<dbReference type="PANTHER" id="PTHR21373:SF0">
    <property type="entry name" value="N-ALPHA-ACETYLTRANSFERASE 35, NATC AUXILIARY SUBUNIT"/>
    <property type="match status" value="1"/>
</dbReference>
<keyword evidence="3" id="KW-0963">Cytoplasm</keyword>
<reference evidence="6 7" key="1">
    <citation type="journal article" date="2011" name="Proc. Natl. Acad. Sci. U.S.A.">
        <title>Evolutionary erosion of yeast sex chromosomes by mating-type switching accidents.</title>
        <authorList>
            <person name="Gordon J.L."/>
            <person name="Armisen D."/>
            <person name="Proux-Wera E."/>
            <person name="Oheigeartaigh S.S."/>
            <person name="Byrne K.P."/>
            <person name="Wolfe K.H."/>
        </authorList>
    </citation>
    <scope>NUCLEOTIDE SEQUENCE [LARGE SCALE GENOMIC DNA]</scope>
    <source>
        <strain evidence="7">ATCC 24235 / CBS 4417 / NBRC 1672 / NRRL Y-8282 / UCD 70-5</strain>
    </source>
</reference>
<dbReference type="GeneID" id="11531279"/>
<sequence length="750" mass="86988">MFKNYPNNDELIDVTDIFKNLGKNLKEPTIIKASYFDLFEGTRSLEVENARLDSTLIHLTEIEKNFNCNAIIGDENDLEVQLDNIISISDRLLRNVISWLNNYQTLPTTILSCTYVEHILLASEKSHKIEPLSTGNELYDKTLSGLCIGICYFGKFVLHLMKSGVLMEEEDLNFNFMGLDFLTFQESSKEVLELLEESLTYLDTLENGKKQYLKDFIRITICLVHIEETCTTYSTDLKFLNELAELGEKYNSIEVLTSDVPEGSFSMGIQKRMSNQYPPRKLVNVTNNYSGYKDMAMDIKRVLLIHEEKSALEMLQFSYYFGNLQQRHVLARGIFSLFFMRDNLTILGKYKMPDFVIMQLNEFSLTGCTSSIENLTPEQKLFLEPVLEEATKVLLEFYQNFTQNNCRIRQGYNRQLLLWDSLQAQFENAETLLEQNGVINVVSNEPVVTYFPYSLWAYFQKVTLMIDFVLKGFDLEIYQPYETFAMYYFVYYLTYKREYALRSVQQFIEKKIHSIQAMNKKIKKLKTVEKKEALKVQYKKLMETVMPSLQRNKQYLNFLTLRNTITKSLSLCQFVQFGVLKSYGIIDNHSSSISEFIDHELIHKLRFKSFSSIGVPELPTYEIFESTLKEFTLSEPNLDSKVSNTIGFVNKECTKTIESLDSILQAIKAGDNNGTMLTGSRLIKEDALKHYEQLKYSCQDIQKNIVTLTKKINVISERPLSEHFKVILKFSDNGSSFFPLLSLEDKTKID</sequence>
<evidence type="ECO:0008006" key="8">
    <source>
        <dbReference type="Google" id="ProtNLM"/>
    </source>
</evidence>
<dbReference type="InterPro" id="IPR057982">
    <property type="entry name" value="TPR_NAA35"/>
</dbReference>
<keyword evidence="7" id="KW-1185">Reference proteome</keyword>
<dbReference type="Pfam" id="PF04112">
    <property type="entry name" value="Mak10"/>
    <property type="match status" value="1"/>
</dbReference>